<proteinExistence type="inferred from homology"/>
<gene>
    <name evidence="5" type="ORF">SAMN05443549_101967</name>
</gene>
<dbReference type="Gene3D" id="3.40.50.1700">
    <property type="entry name" value="Glycoside hydrolase family 3 C-terminal domain"/>
    <property type="match status" value="1"/>
</dbReference>
<dbReference type="EMBL" id="FQWB01000001">
    <property type="protein sequence ID" value="SHF95544.1"/>
    <property type="molecule type" value="Genomic_DNA"/>
</dbReference>
<dbReference type="RefSeq" id="WP_170860849.1">
    <property type="nucleotide sequence ID" value="NZ_FQWB01000001.1"/>
</dbReference>
<dbReference type="InterPro" id="IPR026891">
    <property type="entry name" value="Fn3-like"/>
</dbReference>
<sequence length="745" mass="81120">MKIISKNTVLALLLMVILPCKGQVIDKKKQDLPFYNTSLSIDARIQDLISRLTLEEKADQMMNNTSAIERLGILPYSYWNEALHGVGRSGIATVFPQAIGLGATFDSDLAYRVSSAISDEARAMHNAAKAKGFNKQYGGLTFWTPNINIFRDPRWGRGQETYGEDPFLTATIGTAFVKGLQGDDPNYLKTAACAKHFAVHSGPEKLRHEFNAEVTKKDLWETYLPAFQALVEAKVESVMCAYNSTDGEPCCANKYLITDVLRKQWHFKGHVVTDCGAIDDFYTPKDKGGHGTVKTQAEAAVLVLKSGVSLNCGSSYKALPEAVKEGLITEKEIDNQLAVLLRTRFKLGLFDPMGSNPYDAISADVVNSKAHRELAKEVAQKGIVLLKNNGILPLKNDLSKYFVTGPNATNTDVLLGNYYGVNPNLVTILEGVAGAIDKASQLNYTLGTMLNQAPVNPIDWSTGNAANSDATIVALGISGLIEGEEGESIASPTAGDRLDYNLPQNQIEYLKKLRKAADKNPENKKPIIAVITGGSPMNLAEVQELADAVLLVWYPGEEGGTAVANVIFGKIAPSGKLPITFPKSLGQLPPYENYAMKGRTYKYMNVDPLYPFGFGLSYTNFTYGEAKVSSTKISKKDNLRVAVKVTNSGKVKSDEVVQLYVSDLVASVEVPNFQLTNIKRITLEPGESTEVSFQLTPKAFEMVKNDGSRVIESGEFKIYVGGSSPMKRSFELGAPKMAEAVIAIK</sequence>
<dbReference type="InterPro" id="IPR017853">
    <property type="entry name" value="GH"/>
</dbReference>
<dbReference type="GO" id="GO:0046556">
    <property type="term" value="F:alpha-L-arabinofuranosidase activity"/>
    <property type="evidence" value="ECO:0007669"/>
    <property type="project" value="TreeGrafter"/>
</dbReference>
<dbReference type="SUPFAM" id="SSF52279">
    <property type="entry name" value="Beta-D-glucan exohydrolase, C-terminal domain"/>
    <property type="match status" value="1"/>
</dbReference>
<evidence type="ECO:0000256" key="1">
    <source>
        <dbReference type="ARBA" id="ARBA00005336"/>
    </source>
</evidence>
<keyword evidence="3" id="KW-0378">Hydrolase</keyword>
<dbReference type="InterPro" id="IPR001764">
    <property type="entry name" value="Glyco_hydro_3_N"/>
</dbReference>
<dbReference type="SMART" id="SM01217">
    <property type="entry name" value="Fn3_like"/>
    <property type="match status" value="1"/>
</dbReference>
<dbReference type="InterPro" id="IPR036962">
    <property type="entry name" value="Glyco_hydro_3_N_sf"/>
</dbReference>
<dbReference type="SUPFAM" id="SSF51445">
    <property type="entry name" value="(Trans)glycosidases"/>
    <property type="match status" value="1"/>
</dbReference>
<feature type="domain" description="Fibronectin type III-like" evidence="4">
    <location>
        <begin position="655"/>
        <end position="724"/>
    </location>
</feature>
<dbReference type="Pfam" id="PF00933">
    <property type="entry name" value="Glyco_hydro_3"/>
    <property type="match status" value="1"/>
</dbReference>
<dbReference type="GO" id="GO:0031222">
    <property type="term" value="P:arabinan catabolic process"/>
    <property type="evidence" value="ECO:0007669"/>
    <property type="project" value="TreeGrafter"/>
</dbReference>
<dbReference type="PRINTS" id="PR00133">
    <property type="entry name" value="GLHYDRLASE3"/>
</dbReference>
<dbReference type="InterPro" id="IPR036881">
    <property type="entry name" value="Glyco_hydro_3_C_sf"/>
</dbReference>
<dbReference type="FunFam" id="2.60.40.10:FF:000495">
    <property type="entry name" value="Periplasmic beta-glucosidase"/>
    <property type="match status" value="1"/>
</dbReference>
<dbReference type="InterPro" id="IPR044993">
    <property type="entry name" value="BXL"/>
</dbReference>
<dbReference type="PANTHER" id="PTHR42721">
    <property type="entry name" value="SUGAR HYDROLASE-RELATED"/>
    <property type="match status" value="1"/>
</dbReference>
<name>A0A1M5FVY7_9FLAO</name>
<dbReference type="GO" id="GO:0045493">
    <property type="term" value="P:xylan catabolic process"/>
    <property type="evidence" value="ECO:0007669"/>
    <property type="project" value="InterPro"/>
</dbReference>
<dbReference type="Pfam" id="PF01915">
    <property type="entry name" value="Glyco_hydro_3_C"/>
    <property type="match status" value="1"/>
</dbReference>
<protein>
    <submittedName>
        <fullName evidence="5">Beta-glucosidase</fullName>
    </submittedName>
</protein>
<dbReference type="GO" id="GO:0008422">
    <property type="term" value="F:beta-glucosidase activity"/>
    <property type="evidence" value="ECO:0007669"/>
    <property type="project" value="UniProtKB-ARBA"/>
</dbReference>
<keyword evidence="6" id="KW-1185">Reference proteome</keyword>
<dbReference type="Pfam" id="PF14310">
    <property type="entry name" value="Fn3-like"/>
    <property type="match status" value="1"/>
</dbReference>
<evidence type="ECO:0000256" key="3">
    <source>
        <dbReference type="ARBA" id="ARBA00022801"/>
    </source>
</evidence>
<dbReference type="Gene3D" id="3.20.20.300">
    <property type="entry name" value="Glycoside hydrolase, family 3, N-terminal domain"/>
    <property type="match status" value="1"/>
</dbReference>
<accession>A0A1M5FVY7</accession>
<dbReference type="Proteomes" id="UP000184516">
    <property type="component" value="Unassembled WGS sequence"/>
</dbReference>
<dbReference type="GO" id="GO:0009044">
    <property type="term" value="F:xylan 1,4-beta-xylosidase activity"/>
    <property type="evidence" value="ECO:0007669"/>
    <property type="project" value="InterPro"/>
</dbReference>
<dbReference type="AlphaFoldDB" id="A0A1M5FVY7"/>
<dbReference type="PANTHER" id="PTHR42721:SF3">
    <property type="entry name" value="BETA-D-XYLOSIDASE 5-RELATED"/>
    <property type="match status" value="1"/>
</dbReference>
<reference evidence="6" key="1">
    <citation type="submission" date="2016-11" db="EMBL/GenBank/DDBJ databases">
        <authorList>
            <person name="Varghese N."/>
            <person name="Submissions S."/>
        </authorList>
    </citation>
    <scope>NUCLEOTIDE SEQUENCE [LARGE SCALE GENOMIC DNA]</scope>
    <source>
        <strain evidence="6">DSM 19978</strain>
    </source>
</reference>
<dbReference type="InterPro" id="IPR002772">
    <property type="entry name" value="Glyco_hydro_3_C"/>
</dbReference>
<comment type="similarity">
    <text evidence="1">Belongs to the glycosyl hydrolase 3 family.</text>
</comment>
<dbReference type="InterPro" id="IPR013783">
    <property type="entry name" value="Ig-like_fold"/>
</dbReference>
<evidence type="ECO:0000313" key="5">
    <source>
        <dbReference type="EMBL" id="SHF95544.1"/>
    </source>
</evidence>
<organism evidence="5 6">
    <name type="scientific">Flavobacterium fluvii</name>
    <dbReference type="NCBI Taxonomy" id="468056"/>
    <lineage>
        <taxon>Bacteria</taxon>
        <taxon>Pseudomonadati</taxon>
        <taxon>Bacteroidota</taxon>
        <taxon>Flavobacteriia</taxon>
        <taxon>Flavobacteriales</taxon>
        <taxon>Flavobacteriaceae</taxon>
        <taxon>Flavobacterium</taxon>
    </lineage>
</organism>
<evidence type="ECO:0000313" key="6">
    <source>
        <dbReference type="Proteomes" id="UP000184516"/>
    </source>
</evidence>
<dbReference type="STRING" id="468056.SAMN05443549_101967"/>
<dbReference type="Gene3D" id="2.60.40.10">
    <property type="entry name" value="Immunoglobulins"/>
    <property type="match status" value="1"/>
</dbReference>
<evidence type="ECO:0000256" key="2">
    <source>
        <dbReference type="ARBA" id="ARBA00022729"/>
    </source>
</evidence>
<evidence type="ECO:0000259" key="4">
    <source>
        <dbReference type="SMART" id="SM01217"/>
    </source>
</evidence>
<keyword evidence="2" id="KW-0732">Signal</keyword>